<feature type="binding site" evidence="18">
    <location>
        <position position="207"/>
    </location>
    <ligand>
        <name>UDP-N-acetyl-alpha-D-glucosamine</name>
        <dbReference type="ChEBI" id="CHEBI:57705"/>
    </ligand>
</feature>
<feature type="binding site" evidence="18">
    <location>
        <position position="389"/>
    </location>
    <ligand>
        <name>UDP-N-acetyl-alpha-D-glucosamine</name>
        <dbReference type="ChEBI" id="CHEBI:57705"/>
    </ligand>
</feature>
<evidence type="ECO:0000256" key="10">
    <source>
        <dbReference type="ARBA" id="ARBA00022960"/>
    </source>
</evidence>
<evidence type="ECO:0000256" key="4">
    <source>
        <dbReference type="ARBA" id="ARBA00022490"/>
    </source>
</evidence>
<dbReference type="GO" id="GO:0006048">
    <property type="term" value="P:UDP-N-acetylglucosamine biosynthetic process"/>
    <property type="evidence" value="ECO:0007669"/>
    <property type="project" value="UniProtKB-UniPathway"/>
</dbReference>
<dbReference type="STRING" id="377629.TERTU_4348"/>
<keyword evidence="21" id="KW-1185">Reference proteome</keyword>
<proteinExistence type="inferred from homology"/>
<accession>C5BIG4</accession>
<dbReference type="InterPro" id="IPR038009">
    <property type="entry name" value="GlmU_C_LbH"/>
</dbReference>
<dbReference type="SUPFAM" id="SSF51161">
    <property type="entry name" value="Trimeric LpxA-like enzymes"/>
    <property type="match status" value="1"/>
</dbReference>
<evidence type="ECO:0000256" key="1">
    <source>
        <dbReference type="ARBA" id="ARBA00004496"/>
    </source>
</evidence>
<protein>
    <recommendedName>
        <fullName evidence="18">Bifunctional protein GlmU</fullName>
    </recommendedName>
    <domain>
        <recommendedName>
            <fullName evidence="18">UDP-N-acetylglucosamine pyrophosphorylase</fullName>
            <ecNumber evidence="18">2.7.7.23</ecNumber>
        </recommendedName>
        <alternativeName>
            <fullName evidence="18">N-acetylglucosamine-1-phosphate uridyltransferase</fullName>
        </alternativeName>
    </domain>
    <domain>
        <recommendedName>
            <fullName evidence="18">Glucosamine-1-phosphate N-acetyltransferase</fullName>
            <ecNumber evidence="18">2.3.1.157</ecNumber>
        </recommendedName>
    </domain>
</protein>
<feature type="binding site" evidence="18">
    <location>
        <begin position="118"/>
        <end position="119"/>
    </location>
    <ligand>
        <name>UDP-N-acetyl-alpha-D-glucosamine</name>
        <dbReference type="ChEBI" id="CHEBI:57705"/>
    </ligand>
</feature>
<evidence type="ECO:0000256" key="11">
    <source>
        <dbReference type="ARBA" id="ARBA00022984"/>
    </source>
</evidence>
<feature type="binding site" evidence="18">
    <location>
        <begin position="140"/>
        <end position="142"/>
    </location>
    <ligand>
        <name>UDP-N-acetyl-alpha-D-glucosamine</name>
        <dbReference type="ChEBI" id="CHEBI:57705"/>
    </ligand>
</feature>
<dbReference type="Pfam" id="PF12804">
    <property type="entry name" value="NTP_transf_3"/>
    <property type="match status" value="1"/>
</dbReference>
<feature type="binding site" evidence="18">
    <location>
        <position position="142"/>
    </location>
    <ligand>
        <name>Mg(2+)</name>
        <dbReference type="ChEBI" id="CHEBI:18420"/>
    </ligand>
</feature>
<dbReference type="Proteomes" id="UP000009080">
    <property type="component" value="Chromosome"/>
</dbReference>
<evidence type="ECO:0000256" key="16">
    <source>
        <dbReference type="ARBA" id="ARBA00048493"/>
    </source>
</evidence>
<reference evidence="20 21" key="1">
    <citation type="journal article" date="2009" name="PLoS ONE">
        <title>The complete genome of Teredinibacter turnerae T7901: an intracellular endosymbiont of marine wood-boring bivalves (shipworms).</title>
        <authorList>
            <person name="Yang J.C."/>
            <person name="Madupu R."/>
            <person name="Durkin A.S."/>
            <person name="Ekborg N.A."/>
            <person name="Pedamallu C.S."/>
            <person name="Hostetler J.B."/>
            <person name="Radune D."/>
            <person name="Toms B.S."/>
            <person name="Henrissat B."/>
            <person name="Coutinho P.M."/>
            <person name="Schwarz S."/>
            <person name="Field L."/>
            <person name="Trindade-Silva A.E."/>
            <person name="Soares C.A.G."/>
            <person name="Elshahawi S."/>
            <person name="Hanora A."/>
            <person name="Schmidt E.W."/>
            <person name="Haygood M.G."/>
            <person name="Posfai J."/>
            <person name="Benner J."/>
            <person name="Madinger C."/>
            <person name="Nove J."/>
            <person name="Anton B."/>
            <person name="Chaudhary K."/>
            <person name="Foster J."/>
            <person name="Holman A."/>
            <person name="Kumar S."/>
            <person name="Lessard P.A."/>
            <person name="Luyten Y.A."/>
            <person name="Slatko B."/>
            <person name="Wood N."/>
            <person name="Wu B."/>
            <person name="Teplitski M."/>
            <person name="Mougous J.D."/>
            <person name="Ward N."/>
            <person name="Eisen J.A."/>
            <person name="Badger J.H."/>
            <person name="Distel D.L."/>
        </authorList>
    </citation>
    <scope>NUCLEOTIDE SEQUENCE [LARGE SCALE GENOMIC DNA]</scope>
    <source>
        <strain evidence="21">ATCC 39867 / T7901</strain>
    </source>
</reference>
<dbReference type="HOGENOM" id="CLU_029499_15_2_6"/>
<dbReference type="PANTHER" id="PTHR43584:SF3">
    <property type="entry name" value="BIFUNCTIONAL PROTEIN GLMU"/>
    <property type="match status" value="1"/>
</dbReference>
<dbReference type="eggNOG" id="COG1207">
    <property type="taxonomic scope" value="Bacteria"/>
</dbReference>
<dbReference type="CDD" id="cd03353">
    <property type="entry name" value="LbH_GlmU_C"/>
    <property type="match status" value="1"/>
</dbReference>
<dbReference type="InterPro" id="IPR025877">
    <property type="entry name" value="MobA-like_NTP_Trfase"/>
</dbReference>
<comment type="catalytic activity">
    <reaction evidence="16 18">
        <text>N-acetyl-alpha-D-glucosamine 1-phosphate + UTP + H(+) = UDP-N-acetyl-alpha-D-glucosamine + diphosphate</text>
        <dbReference type="Rhea" id="RHEA:13509"/>
        <dbReference type="ChEBI" id="CHEBI:15378"/>
        <dbReference type="ChEBI" id="CHEBI:33019"/>
        <dbReference type="ChEBI" id="CHEBI:46398"/>
        <dbReference type="ChEBI" id="CHEBI:57705"/>
        <dbReference type="ChEBI" id="CHEBI:57776"/>
        <dbReference type="EC" id="2.7.7.23"/>
    </reaction>
</comment>
<evidence type="ECO:0000256" key="2">
    <source>
        <dbReference type="ARBA" id="ARBA00007707"/>
    </source>
</evidence>
<dbReference type="GO" id="GO:0071555">
    <property type="term" value="P:cell wall organization"/>
    <property type="evidence" value="ECO:0007669"/>
    <property type="project" value="UniProtKB-KW"/>
</dbReference>
<comment type="subcellular location">
    <subcellularLocation>
        <location evidence="1 18">Cytoplasm</location>
    </subcellularLocation>
</comment>
<dbReference type="InterPro" id="IPR050065">
    <property type="entry name" value="GlmU-like"/>
</dbReference>
<keyword evidence="11 18" id="KW-0573">Peptidoglycan synthesis</keyword>
<dbReference type="GO" id="GO:0019134">
    <property type="term" value="F:glucosamine-1-phosphate N-acetyltransferase activity"/>
    <property type="evidence" value="ECO:0007669"/>
    <property type="project" value="UniProtKB-UniRule"/>
</dbReference>
<dbReference type="GO" id="GO:0003977">
    <property type="term" value="F:UDP-N-acetylglucosamine diphosphorylase activity"/>
    <property type="evidence" value="ECO:0007669"/>
    <property type="project" value="UniProtKB-UniRule"/>
</dbReference>
<dbReference type="InterPro" id="IPR005882">
    <property type="entry name" value="Bifunctional_GlmU"/>
</dbReference>
<dbReference type="InterPro" id="IPR011004">
    <property type="entry name" value="Trimer_LpxA-like_sf"/>
</dbReference>
<keyword evidence="6 18" id="KW-0548">Nucleotidyltransferase</keyword>
<comment type="pathway">
    <text evidence="18">Bacterial outer membrane biogenesis; LPS lipid A biosynthesis.</text>
</comment>
<comment type="subunit">
    <text evidence="18">Homotrimer.</text>
</comment>
<keyword evidence="13 18" id="KW-0012">Acyltransferase</keyword>
<evidence type="ECO:0000256" key="5">
    <source>
        <dbReference type="ARBA" id="ARBA00022679"/>
    </source>
</evidence>
<evidence type="ECO:0000259" key="19">
    <source>
        <dbReference type="Pfam" id="PF12804"/>
    </source>
</evidence>
<evidence type="ECO:0000256" key="13">
    <source>
        <dbReference type="ARBA" id="ARBA00023315"/>
    </source>
</evidence>
<feature type="region of interest" description="N-acetyltransferase" evidence="18">
    <location>
        <begin position="289"/>
        <end position="494"/>
    </location>
</feature>
<comment type="pathway">
    <text evidence="18">Nucleotide-sugar biosynthesis; UDP-N-acetyl-alpha-D-glucosamine biosynthesis; UDP-N-acetyl-alpha-D-glucosamine from N-acetyl-alpha-D-glucosamine 1-phosphate: step 1/1.</text>
</comment>
<organism evidence="20 21">
    <name type="scientific">Teredinibacter turnerae (strain ATCC 39867 / T7901)</name>
    <dbReference type="NCBI Taxonomy" id="377629"/>
    <lineage>
        <taxon>Bacteria</taxon>
        <taxon>Pseudomonadati</taxon>
        <taxon>Pseudomonadota</taxon>
        <taxon>Gammaproteobacteria</taxon>
        <taxon>Cellvibrionales</taxon>
        <taxon>Cellvibrionaceae</taxon>
        <taxon>Teredinibacter</taxon>
    </lineage>
</organism>
<dbReference type="UniPathway" id="UPA00973"/>
<feature type="binding site" evidence="18">
    <location>
        <position position="265"/>
    </location>
    <ligand>
        <name>UDP-N-acetyl-alpha-D-glucosamine</name>
        <dbReference type="ChEBI" id="CHEBI:57705"/>
    </ligand>
</feature>
<evidence type="ECO:0000256" key="18">
    <source>
        <dbReference type="HAMAP-Rule" id="MF_01631"/>
    </source>
</evidence>
<dbReference type="GO" id="GO:0016020">
    <property type="term" value="C:membrane"/>
    <property type="evidence" value="ECO:0007669"/>
    <property type="project" value="GOC"/>
</dbReference>
<dbReference type="UniPathway" id="UPA00113">
    <property type="reaction ID" value="UER00532"/>
</dbReference>
<feature type="binding site" evidence="18">
    <location>
        <position position="404"/>
    </location>
    <ligand>
        <name>UDP-N-acetyl-alpha-D-glucosamine</name>
        <dbReference type="ChEBI" id="CHEBI:57705"/>
    </ligand>
</feature>
<feature type="binding site" evidence="18">
    <location>
        <position position="62"/>
    </location>
    <ligand>
        <name>UDP-N-acetyl-alpha-D-glucosamine</name>
        <dbReference type="ChEBI" id="CHEBI:57705"/>
    </ligand>
</feature>
<feature type="binding site" evidence="18">
    <location>
        <position position="113"/>
    </location>
    <ligand>
        <name>UDP-N-acetyl-alpha-D-glucosamine</name>
        <dbReference type="ChEBI" id="CHEBI:57705"/>
    </ligand>
</feature>
<feature type="region of interest" description="Linker" evidence="18">
    <location>
        <begin position="268"/>
        <end position="288"/>
    </location>
</feature>
<evidence type="ECO:0000256" key="8">
    <source>
        <dbReference type="ARBA" id="ARBA00022737"/>
    </source>
</evidence>
<feature type="region of interest" description="Pyrophosphorylase" evidence="18">
    <location>
        <begin position="1"/>
        <end position="267"/>
    </location>
</feature>
<evidence type="ECO:0000256" key="12">
    <source>
        <dbReference type="ARBA" id="ARBA00023268"/>
    </source>
</evidence>
<keyword evidence="10 18" id="KW-0133">Cell shape</keyword>
<evidence type="ECO:0000256" key="3">
    <source>
        <dbReference type="ARBA" id="ARBA00007947"/>
    </source>
</evidence>
<dbReference type="PANTHER" id="PTHR43584">
    <property type="entry name" value="NUCLEOTIDYL TRANSFERASE"/>
    <property type="match status" value="1"/>
</dbReference>
<keyword evidence="8 18" id="KW-0677">Repeat</keyword>
<evidence type="ECO:0000256" key="7">
    <source>
        <dbReference type="ARBA" id="ARBA00022723"/>
    </source>
</evidence>
<dbReference type="KEGG" id="ttu:TERTU_4348"/>
<comment type="similarity">
    <text evidence="2 18">In the C-terminal section; belongs to the transferase hexapeptide repeat family.</text>
</comment>
<dbReference type="GO" id="GO:0009245">
    <property type="term" value="P:lipid A biosynthetic process"/>
    <property type="evidence" value="ECO:0007669"/>
    <property type="project" value="UniProtKB-UniRule"/>
</dbReference>
<dbReference type="Gene3D" id="2.160.10.10">
    <property type="entry name" value="Hexapeptide repeat proteins"/>
    <property type="match status" value="1"/>
</dbReference>
<evidence type="ECO:0000256" key="14">
    <source>
        <dbReference type="ARBA" id="ARBA00023316"/>
    </source>
</evidence>
<feature type="binding site" evidence="18">
    <location>
        <position position="443"/>
    </location>
    <ligand>
        <name>acetyl-CoA</name>
        <dbReference type="ChEBI" id="CHEBI:57288"/>
    </ligand>
</feature>
<evidence type="ECO:0000313" key="21">
    <source>
        <dbReference type="Proteomes" id="UP000009080"/>
    </source>
</evidence>
<feature type="binding site" evidence="18">
    <location>
        <position position="192"/>
    </location>
    <ligand>
        <name>UDP-N-acetyl-alpha-D-glucosamine</name>
        <dbReference type="ChEBI" id="CHEBI:57705"/>
    </ligand>
</feature>
<feature type="binding site" evidence="18">
    <location>
        <position position="478"/>
    </location>
    <ligand>
        <name>acetyl-CoA</name>
        <dbReference type="ChEBI" id="CHEBI:57288"/>
    </ligand>
</feature>
<dbReference type="SUPFAM" id="SSF53448">
    <property type="entry name" value="Nucleotide-diphospho-sugar transferases"/>
    <property type="match status" value="1"/>
</dbReference>
<comment type="catalytic activity">
    <reaction evidence="15 18">
        <text>alpha-D-glucosamine 1-phosphate + acetyl-CoA = N-acetyl-alpha-D-glucosamine 1-phosphate + CoA + H(+)</text>
        <dbReference type="Rhea" id="RHEA:13725"/>
        <dbReference type="ChEBI" id="CHEBI:15378"/>
        <dbReference type="ChEBI" id="CHEBI:57287"/>
        <dbReference type="ChEBI" id="CHEBI:57288"/>
        <dbReference type="ChEBI" id="CHEBI:57776"/>
        <dbReference type="ChEBI" id="CHEBI:58516"/>
        <dbReference type="EC" id="2.3.1.157"/>
    </reaction>
</comment>
<name>C5BIG4_TERTT</name>
<evidence type="ECO:0000256" key="15">
    <source>
        <dbReference type="ARBA" id="ARBA00048247"/>
    </source>
</evidence>
<feature type="binding site" evidence="18">
    <location>
        <position position="461"/>
    </location>
    <ligand>
        <name>acetyl-CoA</name>
        <dbReference type="ChEBI" id="CHEBI:57288"/>
    </ligand>
</feature>
<dbReference type="GO" id="GO:0000902">
    <property type="term" value="P:cell morphogenesis"/>
    <property type="evidence" value="ECO:0007669"/>
    <property type="project" value="UniProtKB-UniRule"/>
</dbReference>
<feature type="binding site" evidence="18">
    <location>
        <position position="265"/>
    </location>
    <ligand>
        <name>Mg(2+)</name>
        <dbReference type="ChEBI" id="CHEBI:18420"/>
    </ligand>
</feature>
<comment type="function">
    <text evidence="17 18">Catalyzes the last two sequential reactions in the de novo biosynthetic pathway for UDP-N-acetylglucosamine (UDP-GlcNAc). The C-terminal domain catalyzes the transfer of acetyl group from acetyl coenzyme A to glucosamine-1-phosphate (GlcN-1-P) to produce N-acetylglucosamine-1-phosphate (GlcNAc-1-P), which is converted into UDP-GlcNAc by the transfer of uridine 5-monophosphate (from uridine 5-triphosphate), a reaction catalyzed by the N-terminal domain.</text>
</comment>
<keyword evidence="7 18" id="KW-0479">Metal-binding</keyword>
<feature type="binding site" evidence="18">
    <location>
        <begin position="48"/>
        <end position="51"/>
    </location>
    <ligand>
        <name>UDP-N-acetyl-alpha-D-glucosamine</name>
        <dbReference type="ChEBI" id="CHEBI:57705"/>
    </ligand>
</feature>
<dbReference type="EC" id="2.7.7.23" evidence="18"/>
<dbReference type="EMBL" id="CP001614">
    <property type="protein sequence ID" value="ACR14079.1"/>
    <property type="molecule type" value="Genomic_DNA"/>
</dbReference>
<feature type="active site" description="Proton acceptor" evidence="18">
    <location>
        <position position="401"/>
    </location>
</feature>
<dbReference type="CDD" id="cd02540">
    <property type="entry name" value="GT2_GlmU_N_bac"/>
    <property type="match status" value="1"/>
</dbReference>
<dbReference type="OrthoDB" id="9775031at2"/>
<dbReference type="AlphaFoldDB" id="C5BIG4"/>
<keyword evidence="9 18" id="KW-0460">Magnesium</keyword>
<dbReference type="Pfam" id="PF14602">
    <property type="entry name" value="Hexapep_2"/>
    <property type="match status" value="2"/>
</dbReference>
<feature type="binding site" evidence="18">
    <location>
        <position position="371"/>
    </location>
    <ligand>
        <name>UDP-N-acetyl-alpha-D-glucosamine</name>
        <dbReference type="ChEBI" id="CHEBI:57705"/>
    </ligand>
</feature>
<feature type="binding site" evidence="18">
    <location>
        <position position="177"/>
    </location>
    <ligand>
        <name>UDP-N-acetyl-alpha-D-glucosamine</name>
        <dbReference type="ChEBI" id="CHEBI:57705"/>
    </ligand>
</feature>
<evidence type="ECO:0000313" key="20">
    <source>
        <dbReference type="EMBL" id="ACR14079.1"/>
    </source>
</evidence>
<dbReference type="GO" id="GO:0000287">
    <property type="term" value="F:magnesium ion binding"/>
    <property type="evidence" value="ECO:0007669"/>
    <property type="project" value="UniProtKB-UniRule"/>
</dbReference>
<dbReference type="GO" id="GO:0009252">
    <property type="term" value="P:peptidoglycan biosynthetic process"/>
    <property type="evidence" value="ECO:0007669"/>
    <property type="project" value="UniProtKB-UniRule"/>
</dbReference>
<keyword evidence="12 18" id="KW-0511">Multifunctional enzyme</keyword>
<evidence type="ECO:0000256" key="17">
    <source>
        <dbReference type="ARBA" id="ARBA00049628"/>
    </source>
</evidence>
<gene>
    <name evidence="18 20" type="primary">glmU</name>
    <name evidence="20" type="ordered locus">TERTU_4348</name>
</gene>
<evidence type="ECO:0000256" key="9">
    <source>
        <dbReference type="ARBA" id="ARBA00022842"/>
    </source>
</evidence>
<dbReference type="RefSeq" id="WP_015820195.1">
    <property type="nucleotide sequence ID" value="NC_012997.1"/>
</dbReference>
<evidence type="ECO:0000256" key="6">
    <source>
        <dbReference type="ARBA" id="ARBA00022695"/>
    </source>
</evidence>
<comment type="pathway">
    <text evidence="18">Nucleotide-sugar biosynthesis; UDP-N-acetyl-alpha-D-glucosamine biosynthesis; N-acetyl-alpha-D-glucosamine 1-phosphate from alpha-D-glucosamine 6-phosphate (route II): step 2/2.</text>
</comment>
<keyword evidence="4 18" id="KW-0963">Cytoplasm</keyword>
<dbReference type="NCBIfam" id="TIGR01173">
    <property type="entry name" value="glmU"/>
    <property type="match status" value="1"/>
</dbReference>
<comment type="cofactor">
    <cofactor evidence="18">
        <name>Mg(2+)</name>
        <dbReference type="ChEBI" id="CHEBI:18420"/>
    </cofactor>
    <text evidence="18">Binds 1 Mg(2+) ion per subunit.</text>
</comment>
<dbReference type="InterPro" id="IPR029044">
    <property type="entry name" value="Nucleotide-diphossugar_trans"/>
</dbReference>
<keyword evidence="5 18" id="KW-0808">Transferase</keyword>
<dbReference type="EC" id="2.3.1.157" evidence="18"/>
<dbReference type="InterPro" id="IPR001451">
    <property type="entry name" value="Hexapep"/>
</dbReference>
<keyword evidence="14 18" id="KW-0961">Cell wall biogenesis/degradation</keyword>
<comment type="similarity">
    <text evidence="3 18">In the N-terminal section; belongs to the N-acetylglucosamine-1-phosphate uridyltransferase family.</text>
</comment>
<feature type="binding site" evidence="18">
    <location>
        <position position="415"/>
    </location>
    <ligand>
        <name>UDP-N-acetyl-alpha-D-glucosamine</name>
        <dbReference type="ChEBI" id="CHEBI:57705"/>
    </ligand>
</feature>
<dbReference type="GO" id="GO:0008360">
    <property type="term" value="P:regulation of cell shape"/>
    <property type="evidence" value="ECO:0007669"/>
    <property type="project" value="UniProtKB-KW"/>
</dbReference>
<feature type="domain" description="MobA-like NTP transferase" evidence="19">
    <location>
        <begin position="46"/>
        <end position="161"/>
    </location>
</feature>
<dbReference type="GO" id="GO:0005737">
    <property type="term" value="C:cytoplasm"/>
    <property type="evidence" value="ECO:0007669"/>
    <property type="project" value="UniProtKB-SubCell"/>
</dbReference>
<dbReference type="Gene3D" id="3.90.550.10">
    <property type="entry name" value="Spore Coat Polysaccharide Biosynthesis Protein SpsA, Chain A"/>
    <property type="match status" value="1"/>
</dbReference>
<dbReference type="HAMAP" id="MF_01631">
    <property type="entry name" value="GlmU"/>
    <property type="match status" value="1"/>
</dbReference>
<feature type="binding site" evidence="18">
    <location>
        <position position="418"/>
    </location>
    <ligand>
        <name>acetyl-CoA</name>
        <dbReference type="ChEBI" id="CHEBI:57288"/>
    </ligand>
</feature>
<feature type="binding site" evidence="18">
    <location>
        <begin position="424"/>
        <end position="425"/>
    </location>
    <ligand>
        <name>acetyl-CoA</name>
        <dbReference type="ChEBI" id="CHEBI:57288"/>
    </ligand>
</feature>
<sequence length="494" mass="52728">MPGHKLLCTTASRRRTIAQWSSKINTSGGRIAPYFFIEGHIMLEIVILAAGKGTRMRSAKPKVLHTLAGKPFLAHVIDRARDLQAESIAVVVGHGADAVEQAVADHGIVFIEQKEQLGTGHAVLQTLPSLQDDATVLILYGDVPLIRSETLANLAGLVSDEAMGLLTVTLANPQGYGRIVRNALGEVKAIVEQKDASREQQQIREVNTGVMAVKARLLKRWLPALENNNAQGEYYLTDIIAMAAKECIAIETAQPASESEVLGVNNRAQQAQLERIYQQEIAEQLMTSGVTLMDPARFDCRGTLSAGEDCVIDVNCVFEGENHLGNNVAIGPNCTLINVSLGDNTVVHANSVLENAVVTGNSSIGPFARLRPGTRLAEGARIGNFVETKNAAIGKGSKVNHLSYVGDADVGAEVNIGAGTITCNYDGVNKHRTEIGDRVFVGSNSALVAPVNLASGTTIAAGSTVTRGSTDDQLVVARARQRNIDGWHRPEKKS</sequence>